<dbReference type="InterPro" id="IPR050091">
    <property type="entry name" value="PKS_NRPS_Biosynth_Enz"/>
</dbReference>
<comment type="similarity">
    <text evidence="7">Belongs to the thiolase-like superfamily. Beta-ketoacyl-ACP synthases family.</text>
</comment>
<keyword evidence="7" id="KW-0808">Transferase</keyword>
<evidence type="ECO:0000313" key="10">
    <source>
        <dbReference type="Proteomes" id="UP000604046"/>
    </source>
</evidence>
<dbReference type="PROSITE" id="PS51419">
    <property type="entry name" value="RAB"/>
    <property type="match status" value="1"/>
</dbReference>
<keyword evidence="5" id="KW-0342">GTP-binding</keyword>
<evidence type="ECO:0000256" key="3">
    <source>
        <dbReference type="ARBA" id="ARBA00022553"/>
    </source>
</evidence>
<keyword evidence="10" id="KW-1185">Reference proteome</keyword>
<dbReference type="GO" id="GO:0004312">
    <property type="term" value="F:fatty acid synthase activity"/>
    <property type="evidence" value="ECO:0007669"/>
    <property type="project" value="TreeGrafter"/>
</dbReference>
<dbReference type="SUPFAM" id="SSF52540">
    <property type="entry name" value="P-loop containing nucleoside triphosphate hydrolases"/>
    <property type="match status" value="1"/>
</dbReference>
<dbReference type="Pfam" id="PF02801">
    <property type="entry name" value="Ketoacyl-synt_C"/>
    <property type="match status" value="1"/>
</dbReference>
<evidence type="ECO:0000256" key="7">
    <source>
        <dbReference type="RuleBase" id="RU003694"/>
    </source>
</evidence>
<evidence type="ECO:0000256" key="5">
    <source>
        <dbReference type="ARBA" id="ARBA00023134"/>
    </source>
</evidence>
<evidence type="ECO:0000256" key="1">
    <source>
        <dbReference type="ARBA" id="ARBA00006270"/>
    </source>
</evidence>
<dbReference type="InterPro" id="IPR005225">
    <property type="entry name" value="Small_GTP-bd"/>
</dbReference>
<dbReference type="InterPro" id="IPR057289">
    <property type="entry name" value="Rab1/Ypt1"/>
</dbReference>
<protein>
    <submittedName>
        <fullName evidence="9">YPT1 protein</fullName>
    </submittedName>
</protein>
<dbReference type="Gene3D" id="3.40.47.10">
    <property type="match status" value="1"/>
</dbReference>
<dbReference type="GO" id="GO:0005525">
    <property type="term" value="F:GTP binding"/>
    <property type="evidence" value="ECO:0007669"/>
    <property type="project" value="UniProtKB-KW"/>
</dbReference>
<dbReference type="PROSITE" id="PS51420">
    <property type="entry name" value="RHO"/>
    <property type="match status" value="1"/>
</dbReference>
<evidence type="ECO:0000256" key="6">
    <source>
        <dbReference type="ARBA" id="ARBA00023288"/>
    </source>
</evidence>
<evidence type="ECO:0000259" key="8">
    <source>
        <dbReference type="PROSITE" id="PS52004"/>
    </source>
</evidence>
<dbReference type="EMBL" id="CAJNDS010000713">
    <property type="protein sequence ID" value="CAE7229760.1"/>
    <property type="molecule type" value="Genomic_DNA"/>
</dbReference>
<keyword evidence="3" id="KW-0597">Phosphoprotein</keyword>
<dbReference type="PROSITE" id="PS51417">
    <property type="entry name" value="ARF"/>
    <property type="match status" value="1"/>
</dbReference>
<feature type="domain" description="Ketosynthase family 3 (KS3)" evidence="8">
    <location>
        <begin position="273"/>
        <end position="712"/>
    </location>
</feature>
<dbReference type="InterPro" id="IPR001806">
    <property type="entry name" value="Small_GTPase"/>
</dbReference>
<dbReference type="NCBIfam" id="TIGR00231">
    <property type="entry name" value="small_GTP"/>
    <property type="match status" value="1"/>
</dbReference>
<dbReference type="PRINTS" id="PR00449">
    <property type="entry name" value="RASTRNSFRMNG"/>
</dbReference>
<dbReference type="PROSITE" id="PS51421">
    <property type="entry name" value="RAS"/>
    <property type="match status" value="1"/>
</dbReference>
<dbReference type="SMART" id="SM00825">
    <property type="entry name" value="PKS_KS"/>
    <property type="match status" value="1"/>
</dbReference>
<dbReference type="GO" id="GO:0006633">
    <property type="term" value="P:fatty acid biosynthetic process"/>
    <property type="evidence" value="ECO:0007669"/>
    <property type="project" value="TreeGrafter"/>
</dbReference>
<keyword evidence="4" id="KW-0547">Nucleotide-binding</keyword>
<reference evidence="9" key="1">
    <citation type="submission" date="2021-02" db="EMBL/GenBank/DDBJ databases">
        <authorList>
            <person name="Dougan E. K."/>
            <person name="Rhodes N."/>
            <person name="Thang M."/>
            <person name="Chan C."/>
        </authorList>
    </citation>
    <scope>NUCLEOTIDE SEQUENCE</scope>
</reference>
<name>A0A812KG50_9DINO</name>
<dbReference type="InterPro" id="IPR016039">
    <property type="entry name" value="Thiolase-like"/>
</dbReference>
<evidence type="ECO:0000256" key="2">
    <source>
        <dbReference type="ARBA" id="ARBA00022450"/>
    </source>
</evidence>
<dbReference type="InterPro" id="IPR020841">
    <property type="entry name" value="PKS_Beta-ketoAc_synthase_dom"/>
</dbReference>
<dbReference type="InterPro" id="IPR014031">
    <property type="entry name" value="Ketoacyl_synth_C"/>
</dbReference>
<dbReference type="Proteomes" id="UP000604046">
    <property type="component" value="Unassembled WGS sequence"/>
</dbReference>
<evidence type="ECO:0000313" key="9">
    <source>
        <dbReference type="EMBL" id="CAE7229760.1"/>
    </source>
</evidence>
<dbReference type="PROSITE" id="PS52004">
    <property type="entry name" value="KS3_2"/>
    <property type="match status" value="1"/>
</dbReference>
<dbReference type="Gene3D" id="3.40.50.300">
    <property type="entry name" value="P-loop containing nucleotide triphosphate hydrolases"/>
    <property type="match status" value="1"/>
</dbReference>
<dbReference type="GO" id="GO:0003924">
    <property type="term" value="F:GTPase activity"/>
    <property type="evidence" value="ECO:0007669"/>
    <property type="project" value="InterPro"/>
</dbReference>
<dbReference type="InterPro" id="IPR014030">
    <property type="entry name" value="Ketoacyl_synth_N"/>
</dbReference>
<evidence type="ECO:0000256" key="4">
    <source>
        <dbReference type="ARBA" id="ARBA00022741"/>
    </source>
</evidence>
<comment type="caution">
    <text evidence="9">The sequence shown here is derived from an EMBL/GenBank/DDBJ whole genome shotgun (WGS) entry which is preliminary data.</text>
</comment>
<organism evidence="9 10">
    <name type="scientific">Symbiodinium natans</name>
    <dbReference type="NCBI Taxonomy" id="878477"/>
    <lineage>
        <taxon>Eukaryota</taxon>
        <taxon>Sar</taxon>
        <taxon>Alveolata</taxon>
        <taxon>Dinophyceae</taxon>
        <taxon>Suessiales</taxon>
        <taxon>Symbiodiniaceae</taxon>
        <taxon>Symbiodinium</taxon>
    </lineage>
</organism>
<dbReference type="SMART" id="SM00176">
    <property type="entry name" value="RAN"/>
    <property type="match status" value="1"/>
</dbReference>
<proteinExistence type="inferred from homology"/>
<dbReference type="OrthoDB" id="329835at2759"/>
<dbReference type="PANTHER" id="PTHR43775:SF37">
    <property type="entry name" value="SI:DKEY-61P9.11"/>
    <property type="match status" value="1"/>
</dbReference>
<dbReference type="CDD" id="cd01869">
    <property type="entry name" value="Rab1_Ypt1"/>
    <property type="match status" value="1"/>
</dbReference>
<dbReference type="FunFam" id="3.40.50.300:FF:001447">
    <property type="entry name" value="Ras-related protein Rab-1B"/>
    <property type="match status" value="1"/>
</dbReference>
<dbReference type="SMART" id="SM00175">
    <property type="entry name" value="RAB"/>
    <property type="match status" value="1"/>
</dbReference>
<dbReference type="PANTHER" id="PTHR43775">
    <property type="entry name" value="FATTY ACID SYNTHASE"/>
    <property type="match status" value="1"/>
</dbReference>
<dbReference type="Pfam" id="PF00109">
    <property type="entry name" value="ketoacyl-synt"/>
    <property type="match status" value="1"/>
</dbReference>
<dbReference type="SUPFAM" id="SSF53901">
    <property type="entry name" value="Thiolase-like"/>
    <property type="match status" value="1"/>
</dbReference>
<dbReference type="SMART" id="SM00173">
    <property type="entry name" value="RAS"/>
    <property type="match status" value="1"/>
</dbReference>
<dbReference type="SMART" id="SM00174">
    <property type="entry name" value="RHO"/>
    <property type="match status" value="1"/>
</dbReference>
<gene>
    <name evidence="9" type="primary">YPT1</name>
    <name evidence="9" type="ORF">SNAT2548_LOCUS9270</name>
</gene>
<keyword evidence="6" id="KW-0449">Lipoprotein</keyword>
<dbReference type="Pfam" id="PF00071">
    <property type="entry name" value="Ras"/>
    <property type="match status" value="1"/>
</dbReference>
<sequence length="1161" mass="126717">MAMTPEHDYVFKLLLIGDSGVGKSCLLQRFADDTYTESHISTIGVDFKIGTLDLEGKSVKLRVWAANGQESFNVITSSYYRGAHGIIVVYDATDKESFNNVKHWMKEIDKHATDGVNKLLVGNKSDLSAKKVVSHDEAKELADSLGVQFIETSAKNAHNVEKAFQMMAGEIKSASQPQPVRSSVGTSPGPIARVAGSANVVLPKNEDDSVALQGGQVLAFRHGVLTVSQEGAPAEIQPAFATLQQLAEISRHEADVSSSLASGPVKPVNPLTGKTVSILAADCMLAGNGVSPEEYWSMLSMGTDGCRHLSSLRWDTEAYFEPDKDIAFGKYYSNHGGFVMEEHIMGFDAAFFGFTDEQASLMDPIQRNTLEVGYSILLKAGWNRKRLNNANMGVYIGNCGTDWSGVKPPNFADLNSVSGDLMAFRLSAMSAHSTSTRLSYIFGMRGPISTSDTACSSSLVSTGTAHNALRQLDPGQSNITSSTGKTEHALAMGTNGLFGPFSWIGLCGPKMLSAKGRCFTFDYGADGFGRGEGTSGIFMQVTHEEPTDRLAIFCGTCINQDGRSASMTAPHGPSQQECIRASLREANVTPADIRVAELHGTGTALGDPIEVGALRGVMKERSVPIMKTSAKSNLAHGEANAGMAGLVKCILMLNHHTVAPNVHFYCLNPHVDMNGYPCQISGELLDLGSNSGYAGVSSFGFGGTNARADIWAKAQAGVGRARKVDLNKLENVTVRCPQCLGSMEWKSACAVPSRLPKQGLPRAFCVRESGNYDFCSLCYEGSYSFGQPPPEDPLLPSAAYIKGSWTAFSEFEEMKLEDGAFTFQVRLGETRLERFYIALQQNEQQALFPWHPSGGRSIRVKGPCPWESGHYFVMDGRDEEWPEGSLVTIKIWVEQHLNQRKVSWEMHPEEGGPKEMPSFSHSYQLVGSLTQMKLIPMKAVRGLRNVFEYSTRFGLQSSETFHFVRDYDRTQVIYPSRHMPRSSSVPVRGPDGGGTESFFAISGRQGDRLLIRLEVSDAHVTVSASHASGTRTWHSQEGRARKRFFVAGSSWDRCIPMEQDPDQLDRYVAQVTVVSRTCMEEFQILLDEDPNRAIFPEAPRSPSGGSFVMGPESGKSDKYFLIEGYPGTTFEICLDLQSFLANLDDAKPKCPDPIKEHSFAN</sequence>
<dbReference type="AlphaFoldDB" id="A0A812KG50"/>
<keyword evidence="2" id="KW-0596">Phosphopantetheine</keyword>
<accession>A0A812KG50</accession>
<dbReference type="CDD" id="cd00833">
    <property type="entry name" value="PKS"/>
    <property type="match status" value="1"/>
</dbReference>
<comment type="similarity">
    <text evidence="1">Belongs to the small GTPase superfamily. Rab family.</text>
</comment>
<dbReference type="InterPro" id="IPR027417">
    <property type="entry name" value="P-loop_NTPase"/>
</dbReference>